<reference evidence="2" key="2">
    <citation type="submission" date="2015-01" db="EMBL/GenBank/DDBJ databases">
        <title>Evolutionary Origins and Diversification of the Mycorrhizal Mutualists.</title>
        <authorList>
            <consortium name="DOE Joint Genome Institute"/>
            <consortium name="Mycorrhizal Genomics Consortium"/>
            <person name="Kohler A."/>
            <person name="Kuo A."/>
            <person name="Nagy L.G."/>
            <person name="Floudas D."/>
            <person name="Copeland A."/>
            <person name="Barry K.W."/>
            <person name="Cichocki N."/>
            <person name="Veneault-Fourrey C."/>
            <person name="LaButti K."/>
            <person name="Lindquist E.A."/>
            <person name="Lipzen A."/>
            <person name="Lundell T."/>
            <person name="Morin E."/>
            <person name="Murat C."/>
            <person name="Riley R."/>
            <person name="Ohm R."/>
            <person name="Sun H."/>
            <person name="Tunlid A."/>
            <person name="Henrissat B."/>
            <person name="Grigoriev I.V."/>
            <person name="Hibbett D.S."/>
            <person name="Martin F."/>
        </authorList>
    </citation>
    <scope>NUCLEOTIDE SEQUENCE [LARGE SCALE GENOMIC DNA]</scope>
    <source>
        <strain evidence="2">Ve08.2h10</strain>
    </source>
</reference>
<name>A0A0D0DXI9_9AGAM</name>
<dbReference type="AlphaFoldDB" id="A0A0D0DXI9"/>
<sequence length="113" mass="13018">MAIMLLYVHEPAIATHQCIQIMDIGSMVPGAAIPKIKTEAAAIHHNQRKNNPSTYLILLNRYQWKMSHGLVRYDGFDQPRRSYASSRWCSERHHYQAMEPLERGLHGNIAHRA</sequence>
<reference evidence="1 2" key="1">
    <citation type="submission" date="2014-04" db="EMBL/GenBank/DDBJ databases">
        <authorList>
            <consortium name="DOE Joint Genome Institute"/>
            <person name="Kuo A."/>
            <person name="Kohler A."/>
            <person name="Jargeat P."/>
            <person name="Nagy L.G."/>
            <person name="Floudas D."/>
            <person name="Copeland A."/>
            <person name="Barry K.W."/>
            <person name="Cichocki N."/>
            <person name="Veneault-Fourrey C."/>
            <person name="LaButti K."/>
            <person name="Lindquist E.A."/>
            <person name="Lipzen A."/>
            <person name="Lundell T."/>
            <person name="Morin E."/>
            <person name="Murat C."/>
            <person name="Sun H."/>
            <person name="Tunlid A."/>
            <person name="Henrissat B."/>
            <person name="Grigoriev I.V."/>
            <person name="Hibbett D.S."/>
            <person name="Martin F."/>
            <person name="Nordberg H.P."/>
            <person name="Cantor M.N."/>
            <person name="Hua S.X."/>
        </authorList>
    </citation>
    <scope>NUCLEOTIDE SEQUENCE [LARGE SCALE GENOMIC DNA]</scope>
    <source>
        <strain evidence="1 2">Ve08.2h10</strain>
    </source>
</reference>
<keyword evidence="2" id="KW-1185">Reference proteome</keyword>
<gene>
    <name evidence="1" type="ORF">PAXRUDRAFT_799064</name>
</gene>
<organism evidence="1 2">
    <name type="scientific">Paxillus rubicundulus Ve08.2h10</name>
    <dbReference type="NCBI Taxonomy" id="930991"/>
    <lineage>
        <taxon>Eukaryota</taxon>
        <taxon>Fungi</taxon>
        <taxon>Dikarya</taxon>
        <taxon>Basidiomycota</taxon>
        <taxon>Agaricomycotina</taxon>
        <taxon>Agaricomycetes</taxon>
        <taxon>Agaricomycetidae</taxon>
        <taxon>Boletales</taxon>
        <taxon>Paxilineae</taxon>
        <taxon>Paxillaceae</taxon>
        <taxon>Paxillus</taxon>
    </lineage>
</organism>
<accession>A0A0D0DXI9</accession>
<evidence type="ECO:0000313" key="2">
    <source>
        <dbReference type="Proteomes" id="UP000054538"/>
    </source>
</evidence>
<dbReference type="InParanoid" id="A0A0D0DXI9"/>
<protein>
    <submittedName>
        <fullName evidence="1">Uncharacterized protein</fullName>
    </submittedName>
</protein>
<dbReference type="HOGENOM" id="CLU_2134330_0_0_1"/>
<dbReference type="EMBL" id="KN825429">
    <property type="protein sequence ID" value="KIK91084.1"/>
    <property type="molecule type" value="Genomic_DNA"/>
</dbReference>
<proteinExistence type="predicted"/>
<dbReference type="Proteomes" id="UP000054538">
    <property type="component" value="Unassembled WGS sequence"/>
</dbReference>
<evidence type="ECO:0000313" key="1">
    <source>
        <dbReference type="EMBL" id="KIK91084.1"/>
    </source>
</evidence>